<keyword evidence="3" id="KW-1185">Reference proteome</keyword>
<name>A0A3T0N4S3_9RHOB</name>
<reference evidence="2 3" key="1">
    <citation type="submission" date="2018-10" db="EMBL/GenBank/DDBJ databases">
        <title>Parasedimentitalea marina sp. nov., a psychrophilic bacterium isolated from deep seawater of the New Britain Trench.</title>
        <authorList>
            <person name="Cao J."/>
        </authorList>
    </citation>
    <scope>NUCLEOTIDE SEQUENCE [LARGE SCALE GENOMIC DNA]</scope>
    <source>
        <strain evidence="2 3">W43</strain>
    </source>
</reference>
<dbReference type="RefSeq" id="WP_127749520.1">
    <property type="nucleotide sequence ID" value="NZ_CP033219.1"/>
</dbReference>
<dbReference type="AlphaFoldDB" id="A0A3T0N4S3"/>
<accession>A0A3T0N4S3</accession>
<evidence type="ECO:0000259" key="1">
    <source>
        <dbReference type="Pfam" id="PF00884"/>
    </source>
</evidence>
<dbReference type="Gene3D" id="3.40.720.10">
    <property type="entry name" value="Alkaline Phosphatase, subunit A"/>
    <property type="match status" value="1"/>
</dbReference>
<proteinExistence type="predicted"/>
<dbReference type="GO" id="GO:0004065">
    <property type="term" value="F:arylsulfatase activity"/>
    <property type="evidence" value="ECO:0007669"/>
    <property type="project" value="TreeGrafter"/>
</dbReference>
<dbReference type="PANTHER" id="PTHR46615">
    <property type="entry name" value="ARYLSULFATASE K"/>
    <property type="match status" value="1"/>
</dbReference>
<dbReference type="Proteomes" id="UP000283063">
    <property type="component" value="Chromosome"/>
</dbReference>
<feature type="domain" description="Sulfatase N-terminal" evidence="1">
    <location>
        <begin position="6"/>
        <end position="344"/>
    </location>
</feature>
<dbReference type="GO" id="GO:0015024">
    <property type="term" value="F:glucuronate-2-sulfatase activity"/>
    <property type="evidence" value="ECO:0007669"/>
    <property type="project" value="TreeGrafter"/>
</dbReference>
<evidence type="ECO:0000313" key="3">
    <source>
        <dbReference type="Proteomes" id="UP000283063"/>
    </source>
</evidence>
<dbReference type="CDD" id="cd16037">
    <property type="entry name" value="sulfatase_like"/>
    <property type="match status" value="1"/>
</dbReference>
<dbReference type="InterPro" id="IPR051849">
    <property type="entry name" value="GAG-degrading_sulfatase"/>
</dbReference>
<dbReference type="InterPro" id="IPR017850">
    <property type="entry name" value="Alkaline_phosphatase_core_sf"/>
</dbReference>
<organism evidence="2 3">
    <name type="scientific">Parasedimentitalea marina</name>
    <dbReference type="NCBI Taxonomy" id="2483033"/>
    <lineage>
        <taxon>Bacteria</taxon>
        <taxon>Pseudomonadati</taxon>
        <taxon>Pseudomonadota</taxon>
        <taxon>Alphaproteobacteria</taxon>
        <taxon>Rhodobacterales</taxon>
        <taxon>Paracoccaceae</taxon>
        <taxon>Parasedimentitalea</taxon>
    </lineage>
</organism>
<gene>
    <name evidence="2" type="ORF">EBB79_14545</name>
</gene>
<dbReference type="EMBL" id="CP033219">
    <property type="protein sequence ID" value="AZV78969.1"/>
    <property type="molecule type" value="Genomic_DNA"/>
</dbReference>
<protein>
    <submittedName>
        <fullName evidence="2">Choline-sulfatase</fullName>
    </submittedName>
</protein>
<dbReference type="SUPFAM" id="SSF53649">
    <property type="entry name" value="Alkaline phosphatase-like"/>
    <property type="match status" value="1"/>
</dbReference>
<evidence type="ECO:0000313" key="2">
    <source>
        <dbReference type="EMBL" id="AZV78969.1"/>
    </source>
</evidence>
<dbReference type="KEGG" id="sedi:EBB79_14545"/>
<dbReference type="OrthoDB" id="9795675at2"/>
<dbReference type="Pfam" id="PF00884">
    <property type="entry name" value="Sulfatase"/>
    <property type="match status" value="1"/>
</dbReference>
<sequence length="500" mass="55531">MNIDGKNLLIIISDEHRKDAMGCVGHPLVKTPNLDALAARGTIFENAYTPSPMCVPTRASIACGDYVHEIGNWDSATPYCGNTRSWMRHLRDQGVDVTSIGKLHFRSTEDDNGFVEEILPMHVVGGVGWAIGLLRDNPPDYNASAELSADVGAGESTYTDYDLAITEATEQWLKDPQRKDKPWGAFVSLVSPHYPLKAPQKYYDMYDAATIDLPVAYHGANQPEHSELKNIAKFFDYDQHFDEQKMREAKVAYYGLTSFMDDCVGRVLAALEDSNQAEDTVVIYISDHGDMMGDQGFWTKQVMYDASAGVPMIAAGPGFPEGRRVTTGTSLLDIAATAVDVTGVAPDDISRDLPGLSLRDIANAADDPDRTVFSEYHDGGSTTGTFMVRWDHWKFVYYVNHAPQLFDLKTDPNELRNLALDRTNDPSVQAAWAEGERRLRQICDPEQVNARCFEDQKQRIEQLGGRDACINSYVFNHTPTPDEQIKLEQASGTSENEQPS</sequence>
<dbReference type="InterPro" id="IPR000917">
    <property type="entry name" value="Sulfatase_N"/>
</dbReference>
<dbReference type="PANTHER" id="PTHR46615:SF1">
    <property type="entry name" value="ARYLSULFATASE K"/>
    <property type="match status" value="1"/>
</dbReference>